<reference evidence="4" key="1">
    <citation type="journal article" date="2020" name="Fungal Divers.">
        <title>Resolving the Mortierellaceae phylogeny through synthesis of multi-gene phylogenetics and phylogenomics.</title>
        <authorList>
            <person name="Vandepol N."/>
            <person name="Liber J."/>
            <person name="Desiro A."/>
            <person name="Na H."/>
            <person name="Kennedy M."/>
            <person name="Barry K."/>
            <person name="Grigoriev I.V."/>
            <person name="Miller A.N."/>
            <person name="O'Donnell K."/>
            <person name="Stajich J.E."/>
            <person name="Bonito G."/>
        </authorList>
    </citation>
    <scope>NUCLEOTIDE SEQUENCE</scope>
    <source>
        <strain evidence="4">CK1249</strain>
    </source>
</reference>
<feature type="coiled-coil region" evidence="1">
    <location>
        <begin position="245"/>
        <end position="279"/>
    </location>
</feature>
<dbReference type="InterPro" id="IPR051176">
    <property type="entry name" value="Cent_Immune-Sig_Mod"/>
</dbReference>
<organism evidence="4 5">
    <name type="scientific">Mortierella alpina</name>
    <name type="common">Oleaginous fungus</name>
    <name type="synonym">Mortierella renispora</name>
    <dbReference type="NCBI Taxonomy" id="64518"/>
    <lineage>
        <taxon>Eukaryota</taxon>
        <taxon>Fungi</taxon>
        <taxon>Fungi incertae sedis</taxon>
        <taxon>Mucoromycota</taxon>
        <taxon>Mortierellomycotina</taxon>
        <taxon>Mortierellomycetes</taxon>
        <taxon>Mortierellales</taxon>
        <taxon>Mortierellaceae</taxon>
        <taxon>Mortierella</taxon>
    </lineage>
</organism>
<evidence type="ECO:0000259" key="3">
    <source>
        <dbReference type="PROSITE" id="PS50006"/>
    </source>
</evidence>
<dbReference type="GO" id="GO:0005737">
    <property type="term" value="C:cytoplasm"/>
    <property type="evidence" value="ECO:0007669"/>
    <property type="project" value="TreeGrafter"/>
</dbReference>
<dbReference type="InterPro" id="IPR008984">
    <property type="entry name" value="SMAD_FHA_dom_sf"/>
</dbReference>
<keyword evidence="1" id="KW-0175">Coiled coil</keyword>
<dbReference type="InterPro" id="IPR000253">
    <property type="entry name" value="FHA_dom"/>
</dbReference>
<evidence type="ECO:0000256" key="1">
    <source>
        <dbReference type="SAM" id="Coils"/>
    </source>
</evidence>
<proteinExistence type="predicted"/>
<accession>A0A9P6M4L4</accession>
<feature type="domain" description="FHA" evidence="3">
    <location>
        <begin position="39"/>
        <end position="95"/>
    </location>
</feature>
<comment type="caution">
    <text evidence="4">The sequence shown here is derived from an EMBL/GenBank/DDBJ whole genome shotgun (WGS) entry which is preliminary data.</text>
</comment>
<evidence type="ECO:0000313" key="5">
    <source>
        <dbReference type="Proteomes" id="UP000738359"/>
    </source>
</evidence>
<name>A0A9P6M4L4_MORAP</name>
<feature type="coiled-coil region" evidence="1">
    <location>
        <begin position="305"/>
        <end position="387"/>
    </location>
</feature>
<feature type="region of interest" description="Disordered" evidence="2">
    <location>
        <begin position="200"/>
        <end position="234"/>
    </location>
</feature>
<evidence type="ECO:0000313" key="4">
    <source>
        <dbReference type="EMBL" id="KAF9965369.1"/>
    </source>
</evidence>
<feature type="compositionally biased region" description="Polar residues" evidence="2">
    <location>
        <begin position="160"/>
        <end position="181"/>
    </location>
</feature>
<feature type="compositionally biased region" description="Gly residues" evidence="2">
    <location>
        <begin position="218"/>
        <end position="227"/>
    </location>
</feature>
<dbReference type="Pfam" id="PF00498">
    <property type="entry name" value="FHA"/>
    <property type="match status" value="1"/>
</dbReference>
<dbReference type="SMART" id="SM00240">
    <property type="entry name" value="FHA"/>
    <property type="match status" value="1"/>
</dbReference>
<evidence type="ECO:0000256" key="2">
    <source>
        <dbReference type="SAM" id="MobiDB-lite"/>
    </source>
</evidence>
<dbReference type="Gene3D" id="2.60.200.20">
    <property type="match status" value="1"/>
</dbReference>
<dbReference type="PROSITE" id="PS50006">
    <property type="entry name" value="FHA_DOMAIN"/>
    <property type="match status" value="1"/>
</dbReference>
<gene>
    <name evidence="4" type="ORF">BGZ70_004987</name>
</gene>
<dbReference type="PANTHER" id="PTHR15715">
    <property type="entry name" value="CENTROSOMAL PROTEIN OF 170 KDA"/>
    <property type="match status" value="1"/>
</dbReference>
<dbReference type="PANTHER" id="PTHR15715:SF37">
    <property type="entry name" value="LD47843P"/>
    <property type="match status" value="1"/>
</dbReference>
<feature type="compositionally biased region" description="Basic and acidic residues" evidence="2">
    <location>
        <begin position="450"/>
        <end position="466"/>
    </location>
</feature>
<dbReference type="EMBL" id="JAAAHY010000261">
    <property type="protein sequence ID" value="KAF9965369.1"/>
    <property type="molecule type" value="Genomic_DNA"/>
</dbReference>
<dbReference type="OrthoDB" id="687730at2759"/>
<keyword evidence="5" id="KW-1185">Reference proteome</keyword>
<dbReference type="Proteomes" id="UP000738359">
    <property type="component" value="Unassembled WGS sequence"/>
</dbReference>
<dbReference type="SUPFAM" id="SSF49879">
    <property type="entry name" value="SMAD/FHA domain"/>
    <property type="match status" value="1"/>
</dbReference>
<feature type="region of interest" description="Disordered" evidence="2">
    <location>
        <begin position="143"/>
        <end position="181"/>
    </location>
</feature>
<feature type="compositionally biased region" description="Low complexity" evidence="2">
    <location>
        <begin position="436"/>
        <end position="449"/>
    </location>
</feature>
<feature type="region of interest" description="Disordered" evidence="2">
    <location>
        <begin position="423"/>
        <end position="477"/>
    </location>
</feature>
<dbReference type="AlphaFoldDB" id="A0A9P6M4L4"/>
<sequence length="506" mass="56005">MSTITGRHQPSSSSPILVLEPINESFQLKSLELPEQTKVKIGRQTGVTTAPHPSNGYFDSKVLSRIHAEVWSESGKVYIRDLKSSNGTFLNGKRLCPENTESEPFELNQNDNLEFGIDIMDENGALLHEKVSCKIYISRMTYPTPGSSPQDSHAKLKSSPAGSGVNSVKTNSFSAHGGQSDNMDLIFSRLQNELLRSQETGRETDNKAGPTAIPSNGHPGGIHGPGGQTADASAVEMEKALKEKSDQQGAEIHRLEGELEALRAANESLKRGLQQNQEALSQAGLNMERVKHTIQEMTMQHAQELECARKERDVALARFERLQAEDRDELERLVLEADSEKAALVEEHKSELEQLRTELEMGSAKGQRAIESELEKLKQEVQSLRQADDMKALAAEKLTEADGLTLQLNDTKAELESRQQIADMERKGNNNGRLETLTPTPSFTSTSTDTTRREGENEKERSKDGVDNSMESTADASSWLPSTTQFSWSQFVFPIAKRNQSFVNQV</sequence>
<protein>
    <recommendedName>
        <fullName evidence="3">FHA domain-containing protein</fullName>
    </recommendedName>
</protein>